<keyword evidence="2" id="KW-0805">Transcription regulation</keyword>
<feature type="DNA-binding region" description="H-T-H motif" evidence="5">
    <location>
        <begin position="44"/>
        <end position="63"/>
    </location>
</feature>
<dbReference type="Proteomes" id="UP001164693">
    <property type="component" value="Chromosome"/>
</dbReference>
<dbReference type="PRINTS" id="PR00455">
    <property type="entry name" value="HTHTETR"/>
</dbReference>
<dbReference type="Pfam" id="PF13977">
    <property type="entry name" value="TetR_C_6"/>
    <property type="match status" value="1"/>
</dbReference>
<dbReference type="PANTHER" id="PTHR30055:SF234">
    <property type="entry name" value="HTH-TYPE TRANSCRIPTIONAL REGULATOR BETI"/>
    <property type="match status" value="1"/>
</dbReference>
<protein>
    <submittedName>
        <fullName evidence="8">TetR/AcrR family transcriptional regulator</fullName>
    </submittedName>
</protein>
<dbReference type="Pfam" id="PF00440">
    <property type="entry name" value="TetR_N"/>
    <property type="match status" value="1"/>
</dbReference>
<keyword evidence="9" id="KW-1185">Reference proteome</keyword>
<keyword evidence="3 5" id="KW-0238">DNA-binding</keyword>
<reference evidence="8" key="1">
    <citation type="submission" date="2022-05" db="EMBL/GenBank/DDBJ databases">
        <title>Jatrophihabitans sp. SB3-54 whole genome sequence.</title>
        <authorList>
            <person name="Suh M.K."/>
            <person name="Eom M.K."/>
            <person name="Kim J.S."/>
            <person name="Kim H.S."/>
            <person name="Do H.E."/>
            <person name="Shin Y.K."/>
            <person name="Lee J.-S."/>
        </authorList>
    </citation>
    <scope>NUCLEOTIDE SEQUENCE</scope>
    <source>
        <strain evidence="8">SB3-54</strain>
    </source>
</reference>
<proteinExistence type="predicted"/>
<dbReference type="InterPro" id="IPR036271">
    <property type="entry name" value="Tet_transcr_reg_TetR-rel_C_sf"/>
</dbReference>
<evidence type="ECO:0000313" key="9">
    <source>
        <dbReference type="Proteomes" id="UP001164693"/>
    </source>
</evidence>
<dbReference type="SUPFAM" id="SSF46689">
    <property type="entry name" value="Homeodomain-like"/>
    <property type="match status" value="1"/>
</dbReference>
<evidence type="ECO:0000256" key="3">
    <source>
        <dbReference type="ARBA" id="ARBA00023125"/>
    </source>
</evidence>
<keyword evidence="4" id="KW-0804">Transcription</keyword>
<evidence type="ECO:0000256" key="5">
    <source>
        <dbReference type="PROSITE-ProRule" id="PRU00335"/>
    </source>
</evidence>
<organism evidence="8 9">
    <name type="scientific">Jatrophihabitans cynanchi</name>
    <dbReference type="NCBI Taxonomy" id="2944128"/>
    <lineage>
        <taxon>Bacteria</taxon>
        <taxon>Bacillati</taxon>
        <taxon>Actinomycetota</taxon>
        <taxon>Actinomycetes</taxon>
        <taxon>Jatrophihabitantales</taxon>
        <taxon>Jatrophihabitantaceae</taxon>
        <taxon>Jatrophihabitans</taxon>
    </lineage>
</organism>
<dbReference type="RefSeq" id="WP_269445697.1">
    <property type="nucleotide sequence ID" value="NZ_CP097463.1"/>
</dbReference>
<feature type="domain" description="HTH tetR-type" evidence="7">
    <location>
        <begin position="21"/>
        <end position="81"/>
    </location>
</feature>
<evidence type="ECO:0000259" key="7">
    <source>
        <dbReference type="PROSITE" id="PS50977"/>
    </source>
</evidence>
<sequence length="229" mass="24951">MDKSGGQQGRPAVGERGPASRPTRERLMSAAAELIAELGWGRVTTRAVADRAGLPHGAVSYHFRGKQELLIDATMFAFERAVPVGEFAARATVAGLIDLVEVQVADREAIDPVTSRLMFEAMREAERDQKLRARMGAMLHQYRELMIRTVADDQQQDAVFAGAPADALATLLAAVGDGLLLHALLDPDLDIRAALDALRTLLQAREGSAGAPRRPSTRRRKEPRARREP</sequence>
<dbReference type="PROSITE" id="PS50977">
    <property type="entry name" value="HTH_TETR_2"/>
    <property type="match status" value="1"/>
</dbReference>
<keyword evidence="1" id="KW-0678">Repressor</keyword>
<evidence type="ECO:0000256" key="1">
    <source>
        <dbReference type="ARBA" id="ARBA00022491"/>
    </source>
</evidence>
<evidence type="ECO:0000313" key="8">
    <source>
        <dbReference type="EMBL" id="WAX59156.1"/>
    </source>
</evidence>
<evidence type="ECO:0000256" key="6">
    <source>
        <dbReference type="SAM" id="MobiDB-lite"/>
    </source>
</evidence>
<gene>
    <name evidence="8" type="ORF">M6B22_10440</name>
</gene>
<evidence type="ECO:0000256" key="4">
    <source>
        <dbReference type="ARBA" id="ARBA00023163"/>
    </source>
</evidence>
<dbReference type="InterPro" id="IPR001647">
    <property type="entry name" value="HTH_TetR"/>
</dbReference>
<name>A0ABY7K2T7_9ACTN</name>
<feature type="region of interest" description="Disordered" evidence="6">
    <location>
        <begin position="1"/>
        <end position="24"/>
    </location>
</feature>
<dbReference type="EMBL" id="CP097463">
    <property type="protein sequence ID" value="WAX59156.1"/>
    <property type="molecule type" value="Genomic_DNA"/>
</dbReference>
<feature type="compositionally biased region" description="Basic residues" evidence="6">
    <location>
        <begin position="215"/>
        <end position="229"/>
    </location>
</feature>
<evidence type="ECO:0000256" key="2">
    <source>
        <dbReference type="ARBA" id="ARBA00023015"/>
    </source>
</evidence>
<feature type="region of interest" description="Disordered" evidence="6">
    <location>
        <begin position="205"/>
        <end position="229"/>
    </location>
</feature>
<accession>A0ABY7K2T7</accession>
<dbReference type="Gene3D" id="1.10.357.10">
    <property type="entry name" value="Tetracycline Repressor, domain 2"/>
    <property type="match status" value="1"/>
</dbReference>
<dbReference type="SUPFAM" id="SSF48498">
    <property type="entry name" value="Tetracyclin repressor-like, C-terminal domain"/>
    <property type="match status" value="1"/>
</dbReference>
<dbReference type="InterPro" id="IPR009057">
    <property type="entry name" value="Homeodomain-like_sf"/>
</dbReference>
<dbReference type="InterPro" id="IPR039538">
    <property type="entry name" value="BetI_C"/>
</dbReference>
<dbReference type="PANTHER" id="PTHR30055">
    <property type="entry name" value="HTH-TYPE TRANSCRIPTIONAL REGULATOR RUTR"/>
    <property type="match status" value="1"/>
</dbReference>
<dbReference type="InterPro" id="IPR050109">
    <property type="entry name" value="HTH-type_TetR-like_transc_reg"/>
</dbReference>